<feature type="domain" description="DUF6777" evidence="2">
    <location>
        <begin position="170"/>
        <end position="331"/>
    </location>
</feature>
<evidence type="ECO:0000256" key="1">
    <source>
        <dbReference type="SAM" id="MobiDB-lite"/>
    </source>
</evidence>
<keyword evidence="4" id="KW-1185">Reference proteome</keyword>
<reference evidence="3 4" key="1">
    <citation type="submission" date="2024-06" db="EMBL/GenBank/DDBJ databases">
        <title>The Natural Products Discovery Center: Release of the First 8490 Sequenced Strains for Exploring Actinobacteria Biosynthetic Diversity.</title>
        <authorList>
            <person name="Kalkreuter E."/>
            <person name="Kautsar S.A."/>
            <person name="Yang D."/>
            <person name="Bader C.D."/>
            <person name="Teijaro C.N."/>
            <person name="Fluegel L."/>
            <person name="Davis C.M."/>
            <person name="Simpson J.R."/>
            <person name="Lauterbach L."/>
            <person name="Steele A.D."/>
            <person name="Gui C."/>
            <person name="Meng S."/>
            <person name="Li G."/>
            <person name="Viehrig K."/>
            <person name="Ye F."/>
            <person name="Su P."/>
            <person name="Kiefer A.F."/>
            <person name="Nichols A."/>
            <person name="Cepeda A.J."/>
            <person name="Yan W."/>
            <person name="Fan B."/>
            <person name="Jiang Y."/>
            <person name="Adhikari A."/>
            <person name="Zheng C.-J."/>
            <person name="Schuster L."/>
            <person name="Cowan T.M."/>
            <person name="Smanski M.J."/>
            <person name="Chevrette M.G."/>
            <person name="De Carvalho L.P.S."/>
            <person name="Shen B."/>
        </authorList>
    </citation>
    <scope>NUCLEOTIDE SEQUENCE [LARGE SCALE GENOMIC DNA]</scope>
    <source>
        <strain evidence="3 4">NPDC047833</strain>
    </source>
</reference>
<feature type="compositionally biased region" description="Polar residues" evidence="1">
    <location>
        <begin position="357"/>
        <end position="366"/>
    </location>
</feature>
<feature type="compositionally biased region" description="Gly residues" evidence="1">
    <location>
        <begin position="63"/>
        <end position="89"/>
    </location>
</feature>
<feature type="compositionally biased region" description="Pro residues" evidence="1">
    <location>
        <begin position="12"/>
        <end position="28"/>
    </location>
</feature>
<accession>A0ABV3LRS6</accession>
<comment type="caution">
    <text evidence="3">The sequence shown here is derived from an EMBL/GenBank/DDBJ whole genome shotgun (WGS) entry which is preliminary data.</text>
</comment>
<dbReference type="Proteomes" id="UP001553843">
    <property type="component" value="Unassembled WGS sequence"/>
</dbReference>
<feature type="compositionally biased region" description="Low complexity" evidence="1">
    <location>
        <begin position="1"/>
        <end position="11"/>
    </location>
</feature>
<evidence type="ECO:0000313" key="3">
    <source>
        <dbReference type="EMBL" id="MEW2362065.1"/>
    </source>
</evidence>
<sequence length="423" mass="42052">MSVEPPSSGRPTGPPSGPLSGPPQPGPSGPGETQAGASPAGSTPPPGGARPSGPSSGGPPSGPAGGGGRGGGSDGPGGGGPGAGRGGGRPWWKSAPRVAAISAAVVAAVILTVVLTRPEGSSESGGEVLLQPAGKSGPDPFTQSTAREGSTPPSPSELPSSSASANVTRGVDGGAPGLYGGTRKVGSCDVEKQVGALQKDPAKNKAFASVLDIEPSAVSRYLRSLTPVHLRLDTRVTNHGYRDGRATGYQAVLQAGTAVLVDDHGVPRVRCACGNPLLPPVAQKSTPRRTGDAWPGYRPSNVVVVAPATQVVNQFVVYDPDSGDWFTRDKGDTGTGDKKTRPPATRPPSRHPDTPSPDESTSTASTPPCDARSPGAPPADSCPPSSVLPPSSPAPQPPSSAEEESPASEPVPPPSSPEVEGSP</sequence>
<dbReference type="EMBL" id="JBEYRS010000003">
    <property type="protein sequence ID" value="MEW2362065.1"/>
    <property type="molecule type" value="Genomic_DNA"/>
</dbReference>
<dbReference type="Pfam" id="PF20568">
    <property type="entry name" value="DUF6777"/>
    <property type="match status" value="1"/>
</dbReference>
<evidence type="ECO:0000259" key="2">
    <source>
        <dbReference type="Pfam" id="PF20568"/>
    </source>
</evidence>
<gene>
    <name evidence="3" type="ORF">AB0887_08900</name>
</gene>
<feature type="region of interest" description="Disordered" evidence="1">
    <location>
        <begin position="1"/>
        <end position="92"/>
    </location>
</feature>
<protein>
    <submittedName>
        <fullName evidence="3">DUF6777 domain-containing protein</fullName>
    </submittedName>
</protein>
<dbReference type="RefSeq" id="WP_359771504.1">
    <property type="nucleotide sequence ID" value="NZ_JBEYRR010000001.1"/>
</dbReference>
<organism evidence="3 4">
    <name type="scientific">Streptomyces huasconensis</name>
    <dbReference type="NCBI Taxonomy" id="1854574"/>
    <lineage>
        <taxon>Bacteria</taxon>
        <taxon>Bacillati</taxon>
        <taxon>Actinomycetota</taxon>
        <taxon>Actinomycetes</taxon>
        <taxon>Kitasatosporales</taxon>
        <taxon>Streptomycetaceae</taxon>
        <taxon>Streptomyces</taxon>
    </lineage>
</organism>
<feature type="region of interest" description="Disordered" evidence="1">
    <location>
        <begin position="320"/>
        <end position="423"/>
    </location>
</feature>
<feature type="compositionally biased region" description="Basic and acidic residues" evidence="1">
    <location>
        <begin position="326"/>
        <end position="340"/>
    </location>
</feature>
<dbReference type="InterPro" id="IPR046704">
    <property type="entry name" value="DUF6777"/>
</dbReference>
<proteinExistence type="predicted"/>
<feature type="compositionally biased region" description="Pro residues" evidence="1">
    <location>
        <begin position="375"/>
        <end position="398"/>
    </location>
</feature>
<evidence type="ECO:0000313" key="4">
    <source>
        <dbReference type="Proteomes" id="UP001553843"/>
    </source>
</evidence>
<name>A0ABV3LRS6_9ACTN</name>
<feature type="region of interest" description="Disordered" evidence="1">
    <location>
        <begin position="118"/>
        <end position="178"/>
    </location>
</feature>